<reference evidence="11" key="1">
    <citation type="journal article" date="2020" name="Stud. Mycol.">
        <title>101 Dothideomycetes genomes: a test case for predicting lifestyles and emergence of pathogens.</title>
        <authorList>
            <person name="Haridas S."/>
            <person name="Albert R."/>
            <person name="Binder M."/>
            <person name="Bloem J."/>
            <person name="Labutti K."/>
            <person name="Salamov A."/>
            <person name="Andreopoulos B."/>
            <person name="Baker S."/>
            <person name="Barry K."/>
            <person name="Bills G."/>
            <person name="Bluhm B."/>
            <person name="Cannon C."/>
            <person name="Castanera R."/>
            <person name="Culley D."/>
            <person name="Daum C."/>
            <person name="Ezra D."/>
            <person name="Gonzalez J."/>
            <person name="Henrissat B."/>
            <person name="Kuo A."/>
            <person name="Liang C."/>
            <person name="Lipzen A."/>
            <person name="Lutzoni F."/>
            <person name="Magnuson J."/>
            <person name="Mondo S."/>
            <person name="Nolan M."/>
            <person name="Ohm R."/>
            <person name="Pangilinan J."/>
            <person name="Park H.-J."/>
            <person name="Ramirez L."/>
            <person name="Alfaro M."/>
            <person name="Sun H."/>
            <person name="Tritt A."/>
            <person name="Yoshinaga Y."/>
            <person name="Zwiers L.-H."/>
            <person name="Turgeon B."/>
            <person name="Goodwin S."/>
            <person name="Spatafora J."/>
            <person name="Crous P."/>
            <person name="Grigoriev I."/>
        </authorList>
    </citation>
    <scope>NUCLEOTIDE SEQUENCE</scope>
    <source>
        <strain evidence="11">CBS 480.64</strain>
    </source>
</reference>
<dbReference type="Pfam" id="PF09302">
    <property type="entry name" value="XLF"/>
    <property type="match status" value="1"/>
</dbReference>
<dbReference type="InterPro" id="IPR038051">
    <property type="entry name" value="XRCC4-like_N_sf"/>
</dbReference>
<dbReference type="Pfam" id="PF21928">
    <property type="entry name" value="XLF_CC"/>
    <property type="match status" value="1"/>
</dbReference>
<gene>
    <name evidence="11" type="ORF">K470DRAFT_220086</name>
</gene>
<dbReference type="EMBL" id="MU005999">
    <property type="protein sequence ID" value="KAF2859002.1"/>
    <property type="molecule type" value="Genomic_DNA"/>
</dbReference>
<dbReference type="AlphaFoldDB" id="A0A6A7BV91"/>
<evidence type="ECO:0000256" key="4">
    <source>
        <dbReference type="ARBA" id="ARBA00023204"/>
    </source>
</evidence>
<evidence type="ECO:0000313" key="11">
    <source>
        <dbReference type="EMBL" id="KAF2859002.1"/>
    </source>
</evidence>
<keyword evidence="12" id="KW-1185">Reference proteome</keyword>
<feature type="region of interest" description="Disordered" evidence="8">
    <location>
        <begin position="263"/>
        <end position="307"/>
    </location>
</feature>
<protein>
    <recommendedName>
        <fullName evidence="7">Non-homologous end-joining factor 1</fullName>
    </recommendedName>
</protein>
<feature type="domain" description="XLF-like coiled-coil region" evidence="10">
    <location>
        <begin position="127"/>
        <end position="174"/>
    </location>
</feature>
<organism evidence="11 12">
    <name type="scientific">Piedraia hortae CBS 480.64</name>
    <dbReference type="NCBI Taxonomy" id="1314780"/>
    <lineage>
        <taxon>Eukaryota</taxon>
        <taxon>Fungi</taxon>
        <taxon>Dikarya</taxon>
        <taxon>Ascomycota</taxon>
        <taxon>Pezizomycotina</taxon>
        <taxon>Dothideomycetes</taxon>
        <taxon>Dothideomycetidae</taxon>
        <taxon>Capnodiales</taxon>
        <taxon>Piedraiaceae</taxon>
        <taxon>Piedraia</taxon>
    </lineage>
</organism>
<dbReference type="GO" id="GO:0006303">
    <property type="term" value="P:double-strand break repair via nonhomologous end joining"/>
    <property type="evidence" value="ECO:0007669"/>
    <property type="project" value="TreeGrafter"/>
</dbReference>
<feature type="compositionally biased region" description="Polar residues" evidence="8">
    <location>
        <begin position="273"/>
        <end position="284"/>
    </location>
</feature>
<keyword evidence="3" id="KW-0238">DNA-binding</keyword>
<comment type="similarity">
    <text evidence="6">Belongs to the XRCC4-XLF family. XLF subfamily.</text>
</comment>
<keyword evidence="4" id="KW-0234">DNA repair</keyword>
<evidence type="ECO:0000256" key="8">
    <source>
        <dbReference type="SAM" id="MobiDB-lite"/>
    </source>
</evidence>
<accession>A0A6A7BV91</accession>
<dbReference type="Gene3D" id="2.170.210.10">
    <property type="entry name" value="DNA double-strand break repair and VJ recombination XRCC4, N-terminal"/>
    <property type="match status" value="1"/>
</dbReference>
<evidence type="ECO:0000256" key="6">
    <source>
        <dbReference type="ARBA" id="ARBA00025747"/>
    </source>
</evidence>
<dbReference type="InterPro" id="IPR053829">
    <property type="entry name" value="XLF-like_CC"/>
</dbReference>
<feature type="domain" description="XLF-like N-terminal" evidence="9">
    <location>
        <begin position="4"/>
        <end position="120"/>
    </location>
</feature>
<feature type="non-terminal residue" evidence="11">
    <location>
        <position position="307"/>
    </location>
</feature>
<evidence type="ECO:0000256" key="5">
    <source>
        <dbReference type="ARBA" id="ARBA00023242"/>
    </source>
</evidence>
<evidence type="ECO:0000259" key="9">
    <source>
        <dbReference type="Pfam" id="PF09302"/>
    </source>
</evidence>
<evidence type="ECO:0000256" key="7">
    <source>
        <dbReference type="ARBA" id="ARBA00044529"/>
    </source>
</evidence>
<evidence type="ECO:0000256" key="2">
    <source>
        <dbReference type="ARBA" id="ARBA00022763"/>
    </source>
</evidence>
<dbReference type="CDD" id="cd22285">
    <property type="entry name" value="HD_XLF_N"/>
    <property type="match status" value="1"/>
</dbReference>
<dbReference type="InterPro" id="IPR015381">
    <property type="entry name" value="XLF-like_N"/>
</dbReference>
<dbReference type="GO" id="GO:0045027">
    <property type="term" value="F:DNA end binding"/>
    <property type="evidence" value="ECO:0007669"/>
    <property type="project" value="TreeGrafter"/>
</dbReference>
<evidence type="ECO:0000313" key="12">
    <source>
        <dbReference type="Proteomes" id="UP000799421"/>
    </source>
</evidence>
<keyword evidence="5" id="KW-0539">Nucleus</keyword>
<dbReference type="Proteomes" id="UP000799421">
    <property type="component" value="Unassembled WGS sequence"/>
</dbReference>
<dbReference type="PANTHER" id="PTHR32235">
    <property type="entry name" value="NON-HOMOLOGOUS END-JOINING FACTOR 1"/>
    <property type="match status" value="1"/>
</dbReference>
<evidence type="ECO:0000256" key="3">
    <source>
        <dbReference type="ARBA" id="ARBA00023125"/>
    </source>
</evidence>
<evidence type="ECO:0000256" key="1">
    <source>
        <dbReference type="ARBA" id="ARBA00004123"/>
    </source>
</evidence>
<dbReference type="OrthoDB" id="2155935at2759"/>
<name>A0A6A7BV91_9PEZI</name>
<dbReference type="GO" id="GO:0032807">
    <property type="term" value="C:DNA ligase IV complex"/>
    <property type="evidence" value="ECO:0007669"/>
    <property type="project" value="TreeGrafter"/>
</dbReference>
<comment type="subcellular location">
    <subcellularLocation>
        <location evidence="1">Nucleus</location>
    </subcellularLocation>
</comment>
<sequence length="307" mass="34148">MADRWRSLCLDQTNVPQLFIRTNIAATGYTIHITDLSRVWGETIREPDIKSRARSSRCSIDPSDGEDQYKILLQKLQEAANQERGTSIALHPGAIDDLILTLTAPLPDPLPDFEWEASLSSLPSHCVKDLVIAPLLAHVSVLQCQIPTLIREIQEKDRVISRLVDRLEQSGNGLVHVFLNVATTQNGSKNMQREQVARYVRGLSPFDEAEWKEKQDSILPSPTPGDKAVCGVLESLRPAIIHTEHAAKSDNWWQNLGNRATHTGGLHREHSASWGSLSKTTASADGSKKEDDGFQRQPTPPHLKKRA</sequence>
<dbReference type="InterPro" id="IPR052287">
    <property type="entry name" value="NHEJ_factor"/>
</dbReference>
<dbReference type="PANTHER" id="PTHR32235:SF1">
    <property type="entry name" value="NON-HOMOLOGOUS END-JOINING FACTOR 1"/>
    <property type="match status" value="1"/>
</dbReference>
<proteinExistence type="inferred from homology"/>
<keyword evidence="2" id="KW-0227">DNA damage</keyword>
<evidence type="ECO:0000259" key="10">
    <source>
        <dbReference type="Pfam" id="PF21928"/>
    </source>
</evidence>